<dbReference type="Pfam" id="PF26611">
    <property type="entry name" value="MAD7"/>
    <property type="match status" value="1"/>
</dbReference>
<dbReference type="Proteomes" id="UP000712673">
    <property type="component" value="Unassembled WGS sequence"/>
</dbReference>
<name>A0A938B2V3_UNCTE</name>
<comment type="caution">
    <text evidence="1">The sequence shown here is derived from an EMBL/GenBank/DDBJ whole genome shotgun (WGS) entry which is preliminary data.</text>
</comment>
<protein>
    <submittedName>
        <fullName evidence="1">Uncharacterized protein</fullName>
    </submittedName>
</protein>
<dbReference type="EMBL" id="VGLS01000364">
    <property type="protein sequence ID" value="MBM3224611.1"/>
    <property type="molecule type" value="Genomic_DNA"/>
</dbReference>
<evidence type="ECO:0000313" key="2">
    <source>
        <dbReference type="Proteomes" id="UP000712673"/>
    </source>
</evidence>
<gene>
    <name evidence="1" type="ORF">FJZ47_12520</name>
</gene>
<organism evidence="1 2">
    <name type="scientific">Tectimicrobiota bacterium</name>
    <dbReference type="NCBI Taxonomy" id="2528274"/>
    <lineage>
        <taxon>Bacteria</taxon>
        <taxon>Pseudomonadati</taxon>
        <taxon>Nitrospinota/Tectimicrobiota group</taxon>
        <taxon>Candidatus Tectimicrobiota</taxon>
    </lineage>
</organism>
<accession>A0A938B2V3</accession>
<dbReference type="AlphaFoldDB" id="A0A938B2V3"/>
<evidence type="ECO:0000313" key="1">
    <source>
        <dbReference type="EMBL" id="MBM3224611.1"/>
    </source>
</evidence>
<dbReference type="NCBIfam" id="NF047733">
    <property type="entry name" value="antiphage_MADS7"/>
    <property type="match status" value="1"/>
</dbReference>
<dbReference type="InterPro" id="IPR058120">
    <property type="entry name" value="MADS7"/>
</dbReference>
<sequence>MALSKRDQEFRLPKISYLDFKMIEADRLMTALFMRLAHHGYGSRLRKRVDKTLDDFVNEFCEHPEKFTGFAAYRDIVSRWVETDLLDIVNRGKANQAIAAPRPLHGFTYRFRNPRHSRAYGTDQHLYELLYHARAGAGQGALEQLKAFCFEGYDPVTERPLPEHILDVETQALLHLSEQVDDARDTQDGRESYPPLCLGAADLLAEDLKRLLFYQRFIPRSVLVDYLKILLCFHLALYHLRLFNLLPALVRRHGADPTCAPTACPMNPRHLTDPHGDCPYRIGLVLDVASQPNTPMARLAERSADVHYRRLPTFIKAYFATRKLDEFATDLLRRSRLGRPAAGYFTVGEVLQLLEPMHKDEREKSFGQRVYSLMQDSASGQDGDLDPELQAVTEMGLSEYDTYIEMLVAVRGAFHRRYLIECLDSLLLKNRPGALLAQGRTKNAPRRFVCDSRLLEVLLQIAVLRPGGTLGYYTGEMRLDELLVFLRERYGLYIDQLPLGDGFTTPSIADRQALRANRQAFIARLQEVGFYRDLSDAYITQTITPRYQIAMDDSAVTPGGVV</sequence>
<reference evidence="1" key="1">
    <citation type="submission" date="2019-03" db="EMBL/GenBank/DDBJ databases">
        <title>Lake Tanganyika Metagenome-Assembled Genomes (MAGs).</title>
        <authorList>
            <person name="Tran P."/>
        </authorList>
    </citation>
    <scope>NUCLEOTIDE SEQUENCE</scope>
    <source>
        <strain evidence="1">K_DeepCast_65m_m2_066</strain>
    </source>
</reference>
<proteinExistence type="predicted"/>